<sequence length="225" mass="25628">MSLIELSLAEENYLKSIYHLYSETGKPVSTNAIAEAMNTRAASVTDMLKRLASKKLISYKKYYGVMITESGTTLALRIIRKHRLWETFLVEKLRFNWDEVHEVAEQLEHIQSQLLIKRLDEYLGSPRFDPHGDPIPTEDGEIADVQQVQLLELRPGEAGKVTAVRDTSSAFLQYLDKTGISIGSFIRIVDQVAYDNSLEIRVNDTNTIFISQQVAGNLWVQRVRI</sequence>
<evidence type="ECO:0000256" key="7">
    <source>
        <dbReference type="ARBA" id="ARBA00023004"/>
    </source>
</evidence>
<keyword evidence="19" id="KW-1185">Reference proteome</keyword>
<comment type="subunit">
    <text evidence="3">Homodimer.</text>
</comment>
<dbReference type="Pfam" id="PF01325">
    <property type="entry name" value="Fe_dep_repress"/>
    <property type="match status" value="1"/>
</dbReference>
<dbReference type="SMART" id="SM00529">
    <property type="entry name" value="HTH_DTXR"/>
    <property type="match status" value="1"/>
</dbReference>
<dbReference type="GO" id="GO:0005737">
    <property type="term" value="C:cytoplasm"/>
    <property type="evidence" value="ECO:0007669"/>
    <property type="project" value="UniProtKB-SubCell"/>
</dbReference>
<accession>A0A9X1HTD1</accession>
<evidence type="ECO:0000313" key="16">
    <source>
        <dbReference type="EMBL" id="MCA6074625.1"/>
    </source>
</evidence>
<evidence type="ECO:0000313" key="19">
    <source>
        <dbReference type="Proteomes" id="UP001139409"/>
    </source>
</evidence>
<dbReference type="Pfam" id="PF02742">
    <property type="entry name" value="Fe_dep_repr_C"/>
    <property type="match status" value="1"/>
</dbReference>
<evidence type="ECO:0000256" key="2">
    <source>
        <dbReference type="ARBA" id="ARBA00007871"/>
    </source>
</evidence>
<comment type="subcellular location">
    <subcellularLocation>
        <location evidence="1">Cytoplasm</location>
    </subcellularLocation>
</comment>
<dbReference type="PANTHER" id="PTHR33238">
    <property type="entry name" value="IRON (METAL) DEPENDENT REPRESSOR, DTXR FAMILY"/>
    <property type="match status" value="1"/>
</dbReference>
<dbReference type="Gene3D" id="1.10.10.10">
    <property type="entry name" value="Winged helix-like DNA-binding domain superfamily/Winged helix DNA-binding domain"/>
    <property type="match status" value="1"/>
</dbReference>
<protein>
    <recommendedName>
        <fullName evidence="4">Transcriptional regulator MntR</fullName>
    </recommendedName>
    <alternativeName>
        <fullName evidence="14">Manganese transport regulator</fullName>
    </alternativeName>
</protein>
<dbReference type="Gene3D" id="2.30.30.90">
    <property type="match status" value="1"/>
</dbReference>
<keyword evidence="7" id="KW-0408">Iron</keyword>
<evidence type="ECO:0000259" key="15">
    <source>
        <dbReference type="PROSITE" id="PS50944"/>
    </source>
</evidence>
<dbReference type="RefSeq" id="WP_225697738.1">
    <property type="nucleotide sequence ID" value="NZ_JAIXNE010000002.1"/>
</dbReference>
<dbReference type="InterPro" id="IPR036390">
    <property type="entry name" value="WH_DNA-bd_sf"/>
</dbReference>
<dbReference type="Pfam" id="PF04023">
    <property type="entry name" value="FeoA"/>
    <property type="match status" value="1"/>
</dbReference>
<reference evidence="17" key="1">
    <citation type="submission" date="2021-09" db="EMBL/GenBank/DDBJ databases">
        <title>Fulvivirga sp. isolated from coastal sediment.</title>
        <authorList>
            <person name="Yu H."/>
        </authorList>
    </citation>
    <scope>NUCLEOTIDE SEQUENCE</scope>
    <source>
        <strain evidence="17">1062</strain>
    </source>
</reference>
<proteinExistence type="inferred from homology"/>
<dbReference type="SUPFAM" id="SSF46785">
    <property type="entry name" value="Winged helix' DNA-binding domain"/>
    <property type="match status" value="1"/>
</dbReference>
<dbReference type="EMBL" id="JAIXNE010000004">
    <property type="protein sequence ID" value="MCA6076930.1"/>
    <property type="molecule type" value="Genomic_DNA"/>
</dbReference>
<keyword evidence="11" id="KW-0804">Transcription</keyword>
<gene>
    <name evidence="16" type="ORF">LDX50_07075</name>
    <name evidence="17" type="ORF">LDX50_13045</name>
    <name evidence="18" type="ORF">LDX50_18765</name>
</gene>
<evidence type="ECO:0000256" key="11">
    <source>
        <dbReference type="ARBA" id="ARBA00023163"/>
    </source>
</evidence>
<dbReference type="InterPro" id="IPR008988">
    <property type="entry name" value="Transcriptional_repressor_C"/>
</dbReference>
<organism evidence="17 19">
    <name type="scientific">Fulvivirga sedimenti</name>
    <dbReference type="NCBI Taxonomy" id="2879465"/>
    <lineage>
        <taxon>Bacteria</taxon>
        <taxon>Pseudomonadati</taxon>
        <taxon>Bacteroidota</taxon>
        <taxon>Cytophagia</taxon>
        <taxon>Cytophagales</taxon>
        <taxon>Fulvivirgaceae</taxon>
        <taxon>Fulvivirga</taxon>
    </lineage>
</organism>
<evidence type="ECO:0000256" key="10">
    <source>
        <dbReference type="ARBA" id="ARBA00023159"/>
    </source>
</evidence>
<dbReference type="InterPro" id="IPR036388">
    <property type="entry name" value="WH-like_DNA-bd_sf"/>
</dbReference>
<dbReference type="SMART" id="SM00899">
    <property type="entry name" value="FeoA"/>
    <property type="match status" value="1"/>
</dbReference>
<dbReference type="SUPFAM" id="SSF47979">
    <property type="entry name" value="Iron-dependent repressor protein, dimerization domain"/>
    <property type="match status" value="1"/>
</dbReference>
<dbReference type="GO" id="GO:0046983">
    <property type="term" value="F:protein dimerization activity"/>
    <property type="evidence" value="ECO:0007669"/>
    <property type="project" value="InterPro"/>
</dbReference>
<dbReference type="InterPro" id="IPR007167">
    <property type="entry name" value="Fe-transptr_FeoA-like"/>
</dbReference>
<keyword evidence="8" id="KW-0805">Transcription regulation</keyword>
<dbReference type="AlphaFoldDB" id="A0A9X1HTD1"/>
<dbReference type="EMBL" id="JAIXNE010000002">
    <property type="protein sequence ID" value="MCA6074625.1"/>
    <property type="molecule type" value="Genomic_DNA"/>
</dbReference>
<dbReference type="PANTHER" id="PTHR33238:SF11">
    <property type="entry name" value="TRANSCRIPTIONAL REGULATOR MNTR"/>
    <property type="match status" value="1"/>
</dbReference>
<dbReference type="GO" id="GO:0003677">
    <property type="term" value="F:DNA binding"/>
    <property type="evidence" value="ECO:0007669"/>
    <property type="project" value="UniProtKB-KW"/>
</dbReference>
<evidence type="ECO:0000256" key="3">
    <source>
        <dbReference type="ARBA" id="ARBA00011738"/>
    </source>
</evidence>
<evidence type="ECO:0000313" key="18">
    <source>
        <dbReference type="EMBL" id="MCA6076930.1"/>
    </source>
</evidence>
<evidence type="ECO:0000256" key="6">
    <source>
        <dbReference type="ARBA" id="ARBA00022491"/>
    </source>
</evidence>
<keyword evidence="9" id="KW-0238">DNA-binding</keyword>
<evidence type="ECO:0000256" key="4">
    <source>
        <dbReference type="ARBA" id="ARBA00022386"/>
    </source>
</evidence>
<dbReference type="InterPro" id="IPR036421">
    <property type="entry name" value="Fe_dep_repressor_sf"/>
</dbReference>
<dbReference type="GO" id="GO:0003700">
    <property type="term" value="F:DNA-binding transcription factor activity"/>
    <property type="evidence" value="ECO:0007669"/>
    <property type="project" value="InterPro"/>
</dbReference>
<evidence type="ECO:0000256" key="8">
    <source>
        <dbReference type="ARBA" id="ARBA00023015"/>
    </source>
</evidence>
<dbReference type="InterPro" id="IPR001367">
    <property type="entry name" value="Fe_dep_repressor"/>
</dbReference>
<evidence type="ECO:0000256" key="5">
    <source>
        <dbReference type="ARBA" id="ARBA00022490"/>
    </source>
</evidence>
<feature type="domain" description="HTH dtxR-type" evidence="15">
    <location>
        <begin position="6"/>
        <end position="68"/>
    </location>
</feature>
<comment type="similarity">
    <text evidence="2">Belongs to the DtxR/MntR family.</text>
</comment>
<dbReference type="InterPro" id="IPR038157">
    <property type="entry name" value="FeoA_core_dom"/>
</dbReference>
<comment type="function">
    <text evidence="13">In the presence of manganese, represses expression of mntH and mntS. Up-regulates expression of mntP.</text>
</comment>
<evidence type="ECO:0000256" key="12">
    <source>
        <dbReference type="ARBA" id="ARBA00023211"/>
    </source>
</evidence>
<evidence type="ECO:0000313" key="17">
    <source>
        <dbReference type="EMBL" id="MCA6075802.1"/>
    </source>
</evidence>
<keyword evidence="10" id="KW-0010">Activator</keyword>
<dbReference type="Proteomes" id="UP001139409">
    <property type="component" value="Unassembled WGS sequence"/>
</dbReference>
<dbReference type="InterPro" id="IPR022687">
    <property type="entry name" value="HTH_DTXR"/>
</dbReference>
<evidence type="ECO:0000256" key="13">
    <source>
        <dbReference type="ARBA" id="ARBA00025185"/>
    </source>
</evidence>
<dbReference type="InterPro" id="IPR050536">
    <property type="entry name" value="DtxR_MntR_Metal-Reg"/>
</dbReference>
<evidence type="ECO:0000256" key="1">
    <source>
        <dbReference type="ARBA" id="ARBA00004496"/>
    </source>
</evidence>
<keyword evidence="5" id="KW-0963">Cytoplasm</keyword>
<dbReference type="GO" id="GO:0046914">
    <property type="term" value="F:transition metal ion binding"/>
    <property type="evidence" value="ECO:0007669"/>
    <property type="project" value="InterPro"/>
</dbReference>
<keyword evidence="6" id="KW-0678">Repressor</keyword>
<dbReference type="SUPFAM" id="SSF50037">
    <property type="entry name" value="C-terminal domain of transcriptional repressors"/>
    <property type="match status" value="1"/>
</dbReference>
<dbReference type="InterPro" id="IPR022689">
    <property type="entry name" value="Iron_dep_repressor"/>
</dbReference>
<dbReference type="Gene3D" id="1.10.60.10">
    <property type="entry name" value="Iron dependent repressor, metal binding and dimerisation domain"/>
    <property type="match status" value="1"/>
</dbReference>
<dbReference type="EMBL" id="JAIXNE010000003">
    <property type="protein sequence ID" value="MCA6075802.1"/>
    <property type="molecule type" value="Genomic_DNA"/>
</dbReference>
<dbReference type="PROSITE" id="PS50944">
    <property type="entry name" value="HTH_DTXR"/>
    <property type="match status" value="1"/>
</dbReference>
<comment type="caution">
    <text evidence="17">The sequence shown here is derived from an EMBL/GenBank/DDBJ whole genome shotgun (WGS) entry which is preliminary data.</text>
</comment>
<evidence type="ECO:0000256" key="14">
    <source>
        <dbReference type="ARBA" id="ARBA00032593"/>
    </source>
</evidence>
<name>A0A9X1HTD1_9BACT</name>
<keyword evidence="12" id="KW-0464">Manganese</keyword>
<evidence type="ECO:0000256" key="9">
    <source>
        <dbReference type="ARBA" id="ARBA00023125"/>
    </source>
</evidence>